<dbReference type="AlphaFoldDB" id="A0A1G7WJ93"/>
<sequence length="208" mass="23668">MADFEDSPILTKLLEDFVRRVEFALKDAVNREGVVDTGDLVDSIKAGTVNRGKGWISAHISFSELLRIKDMKVLNYGSVPPIRPIADWVERTGVSRFAYIPGYKRGGPQTEIEKIDRIAKGIQYYLRATPNIRRGYRGIYNDQLKLFLIPQFYEDMRAAANLYAAQAFREAFGFETTINLPTENINASRIQSAWNARTTKLARKPAYK</sequence>
<proteinExistence type="predicted"/>
<evidence type="ECO:0000313" key="1">
    <source>
        <dbReference type="EMBL" id="SDG71879.1"/>
    </source>
</evidence>
<name>A0A1G7WJ93_9BACT</name>
<dbReference type="OrthoDB" id="957470at2"/>
<keyword evidence="2" id="KW-1185">Reference proteome</keyword>
<protein>
    <submittedName>
        <fullName evidence="1">Uncharacterized protein</fullName>
    </submittedName>
</protein>
<gene>
    <name evidence="1" type="ORF">SAMN04487996_12263</name>
</gene>
<dbReference type="STRING" id="659014.SAMN04487996_12263"/>
<accession>A0A1G7WJ93</accession>
<reference evidence="2" key="1">
    <citation type="submission" date="2016-10" db="EMBL/GenBank/DDBJ databases">
        <authorList>
            <person name="Varghese N."/>
            <person name="Submissions S."/>
        </authorList>
    </citation>
    <scope>NUCLEOTIDE SEQUENCE [LARGE SCALE GENOMIC DNA]</scope>
    <source>
        <strain evidence="2">DSM 25329</strain>
    </source>
</reference>
<organism evidence="1 2">
    <name type="scientific">Dyadobacter soli</name>
    <dbReference type="NCBI Taxonomy" id="659014"/>
    <lineage>
        <taxon>Bacteria</taxon>
        <taxon>Pseudomonadati</taxon>
        <taxon>Bacteroidota</taxon>
        <taxon>Cytophagia</taxon>
        <taxon>Cytophagales</taxon>
        <taxon>Spirosomataceae</taxon>
        <taxon>Dyadobacter</taxon>
    </lineage>
</organism>
<dbReference type="Proteomes" id="UP000198748">
    <property type="component" value="Unassembled WGS sequence"/>
</dbReference>
<dbReference type="EMBL" id="FNAN01000022">
    <property type="protein sequence ID" value="SDG71879.1"/>
    <property type="molecule type" value="Genomic_DNA"/>
</dbReference>
<evidence type="ECO:0000313" key="2">
    <source>
        <dbReference type="Proteomes" id="UP000198748"/>
    </source>
</evidence>
<dbReference type="RefSeq" id="WP_090156697.1">
    <property type="nucleotide sequence ID" value="NZ_FNAN01000022.1"/>
</dbReference>